<accession>A0A2U3EPW8</accession>
<dbReference type="EMBL" id="JAWRVI010000006">
    <property type="protein sequence ID" value="KAK4093137.1"/>
    <property type="molecule type" value="Genomic_DNA"/>
</dbReference>
<dbReference type="SUPFAM" id="SSF53335">
    <property type="entry name" value="S-adenosyl-L-methionine-dependent methyltransferases"/>
    <property type="match status" value="1"/>
</dbReference>
<reference evidence="5 8" key="4">
    <citation type="journal article" date="2024" name="Microbiol. Resour. Announc.">
        <title>Genome annotations for the ascomycete fungi Trichoderma harzianum, Trichoderma aggressivum, and Purpureocillium lilacinum.</title>
        <authorList>
            <person name="Beijen E.P.W."/>
            <person name="Ohm R.A."/>
        </authorList>
    </citation>
    <scope>NUCLEOTIDE SEQUENCE [LARGE SCALE GENOMIC DNA]</scope>
    <source>
        <strain evidence="5 8">CBS 150709</strain>
    </source>
</reference>
<evidence type="ECO:0000256" key="4">
    <source>
        <dbReference type="SAM" id="MobiDB-lite"/>
    </source>
</evidence>
<feature type="compositionally biased region" description="Basic and acidic residues" evidence="4">
    <location>
        <begin position="33"/>
        <end position="55"/>
    </location>
</feature>
<evidence type="ECO:0000313" key="6">
    <source>
        <dbReference type="EMBL" id="PWI76557.1"/>
    </source>
</evidence>
<dbReference type="AlphaFoldDB" id="A0A2U3EPW8"/>
<evidence type="ECO:0000313" key="5">
    <source>
        <dbReference type="EMBL" id="KAK4093137.1"/>
    </source>
</evidence>
<feature type="region of interest" description="Disordered" evidence="4">
    <location>
        <begin position="1"/>
        <end position="58"/>
    </location>
</feature>
<gene>
    <name evidence="6" type="ORF">PCL_03751</name>
    <name evidence="5" type="ORF">Purlil1_2294</name>
</gene>
<name>A0A2U3EPW8_PURLI</name>
<keyword evidence="6" id="KW-0808">Transferase</keyword>
<feature type="region of interest" description="Disordered" evidence="4">
    <location>
        <begin position="88"/>
        <end position="116"/>
    </location>
</feature>
<evidence type="ECO:0000313" key="7">
    <source>
        <dbReference type="Proteomes" id="UP000245956"/>
    </source>
</evidence>
<dbReference type="InterPro" id="IPR014816">
    <property type="entry name" value="tRNA_MeTrfase_Gcd14"/>
</dbReference>
<dbReference type="GO" id="GO:0005739">
    <property type="term" value="C:mitochondrion"/>
    <property type="evidence" value="ECO:0007669"/>
    <property type="project" value="TreeGrafter"/>
</dbReference>
<dbReference type="PANTHER" id="PTHR12133:SF1">
    <property type="entry name" value="TRNA (ADENINE(58)-N(1))-METHYLTRANSFERASE, MITOCHONDRIAL"/>
    <property type="match status" value="1"/>
</dbReference>
<dbReference type="GO" id="GO:0031515">
    <property type="term" value="C:tRNA (m1A) methyltransferase complex"/>
    <property type="evidence" value="ECO:0007669"/>
    <property type="project" value="InterPro"/>
</dbReference>
<organism evidence="6 7">
    <name type="scientific">Purpureocillium lilacinum</name>
    <name type="common">Paecilomyces lilacinus</name>
    <dbReference type="NCBI Taxonomy" id="33203"/>
    <lineage>
        <taxon>Eukaryota</taxon>
        <taxon>Fungi</taxon>
        <taxon>Dikarya</taxon>
        <taxon>Ascomycota</taxon>
        <taxon>Pezizomycotina</taxon>
        <taxon>Sordariomycetes</taxon>
        <taxon>Hypocreomycetidae</taxon>
        <taxon>Hypocreales</taxon>
        <taxon>Ophiocordycipitaceae</taxon>
        <taxon>Purpureocillium</taxon>
    </lineage>
</organism>
<feature type="compositionally biased region" description="Basic residues" evidence="4">
    <location>
        <begin position="88"/>
        <end position="97"/>
    </location>
</feature>
<reference evidence="6" key="1">
    <citation type="submission" date="2015-05" db="EMBL/GenBank/DDBJ databases">
        <authorList>
            <person name="Wang D.B."/>
            <person name="Wang M."/>
        </authorList>
    </citation>
    <scope>NUCLEOTIDE SEQUENCE</scope>
    <source>
        <strain evidence="6">36-1</strain>
    </source>
</reference>
<dbReference type="EMBL" id="LCWV01000001">
    <property type="protein sequence ID" value="PWI76557.1"/>
    <property type="molecule type" value="Genomic_DNA"/>
</dbReference>
<comment type="caution">
    <text evidence="6">The sequence shown here is derived from an EMBL/GenBank/DDBJ whole genome shotgun (WGS) entry which is preliminary data.</text>
</comment>
<dbReference type="InterPro" id="IPR029063">
    <property type="entry name" value="SAM-dependent_MTases_sf"/>
</dbReference>
<dbReference type="PANTHER" id="PTHR12133">
    <property type="entry name" value="TRNA (ADENINE(58)-N(1))-METHYLTRANSFERASE"/>
    <property type="match status" value="1"/>
</dbReference>
<dbReference type="GO" id="GO:0160107">
    <property type="term" value="F:tRNA (adenine(58)-N1)-methyltransferase activity"/>
    <property type="evidence" value="ECO:0007669"/>
    <property type="project" value="UniProtKB-EC"/>
</dbReference>
<dbReference type="Proteomes" id="UP000245956">
    <property type="component" value="Unassembled WGS sequence"/>
</dbReference>
<proteinExistence type="predicted"/>
<dbReference type="Gene3D" id="3.40.50.150">
    <property type="entry name" value="Vaccinia Virus protein VP39"/>
    <property type="match status" value="1"/>
</dbReference>
<dbReference type="EC" id="2.1.1.220" evidence="1"/>
<evidence type="ECO:0000256" key="3">
    <source>
        <dbReference type="ARBA" id="ARBA00033309"/>
    </source>
</evidence>
<keyword evidence="8" id="KW-1185">Reference proteome</keyword>
<evidence type="ECO:0000256" key="2">
    <source>
        <dbReference type="ARBA" id="ARBA00015963"/>
    </source>
</evidence>
<dbReference type="Proteomes" id="UP001287286">
    <property type="component" value="Unassembled WGS sequence"/>
</dbReference>
<dbReference type="GO" id="GO:0030488">
    <property type="term" value="P:tRNA methylation"/>
    <property type="evidence" value="ECO:0007669"/>
    <property type="project" value="InterPro"/>
</dbReference>
<reference evidence="6 7" key="2">
    <citation type="journal article" date="2016" name="Front. Microbiol.">
        <title>Genome and transcriptome sequences reveal the specific parasitism of the nematophagous Purpureocillium lilacinum 36-1.</title>
        <authorList>
            <person name="Xie J."/>
            <person name="Li S."/>
            <person name="Mo C."/>
            <person name="Xiao X."/>
            <person name="Peng D."/>
            <person name="Wang G."/>
            <person name="Xiao Y."/>
        </authorList>
    </citation>
    <scope>NUCLEOTIDE SEQUENCE [LARGE SCALE GENOMIC DNA]</scope>
    <source>
        <strain evidence="6 7">36-1</strain>
    </source>
</reference>
<reference evidence="5" key="3">
    <citation type="submission" date="2023-11" db="EMBL/GenBank/DDBJ databases">
        <authorList>
            <person name="Beijen E."/>
            <person name="Ohm R.A."/>
        </authorList>
    </citation>
    <scope>NUCLEOTIDE SEQUENCE</scope>
    <source>
        <strain evidence="5">CBS 150709</strain>
    </source>
</reference>
<protein>
    <recommendedName>
        <fullName evidence="2">tRNA (adenine(58)-N(1))-methyltransferase catalytic subunit TRM61</fullName>
        <ecNumber evidence="1">2.1.1.220</ecNumber>
    </recommendedName>
    <alternativeName>
        <fullName evidence="3">tRNA(m1A58)-methyltransferase subunit TRM61</fullName>
    </alternativeName>
</protein>
<dbReference type="PROSITE" id="PS51620">
    <property type="entry name" value="SAM_TRM61"/>
    <property type="match status" value="1"/>
</dbReference>
<evidence type="ECO:0000313" key="8">
    <source>
        <dbReference type="Proteomes" id="UP001287286"/>
    </source>
</evidence>
<evidence type="ECO:0000256" key="1">
    <source>
        <dbReference type="ARBA" id="ARBA00012796"/>
    </source>
</evidence>
<sequence length="626" mass="67638">METAAGKVERLAINDADDADEIEWQGVLPAATKKKDESRADGSGDRMTGERRGEEWGNGMAQSCEDEDAFLCAHCTVKSTVIVSQIKLRRDRSRREHGKADNDTDTARTAQRHTSVRGWRADATLTTDTACAGRETGGSGTPAERRCAPRGLTGANHGGFNSFQRGDFALTASAATGAPGTDWPHCVSGTRMRQTAPDRQPAPYLGFSLTEAKLKPVPTSPPTPVPAPCSPAAAASSPSAVAAAQRVLPGAAGTSRPTKSSRQGAKYPKWHLTAPLRPDSRVKLSYGASLAGEELIGRKMLDVVRDSGGHNVVLHEATLASYIINSERMATPIYPHDANTIVSLLDLNPSRPGEDPDDDAAPPFEIFEAGTGMGSLTLHLARAIHAANAPVPPPLRRALCEAKLRSRQDPSTSRVDLSPDQQAALDEYAATRRAVIHTLDRNPKHLHAAYKLVRNFRRAQYLASIDFHLGSVEEYLSGRLAQSDGQPFLSRAILDLPSAHENAEQVIRALCPNGLLVLFKPSISQVADFQAWALRTHQPLRLEKVLELPIATTTDGVHDAAGGRQWDVKTVVPKEHQGDESKRVQIMRPKVGDRIAGGGFVAVFRRWPVGDAPVHQDAETETQERE</sequence>
<keyword evidence="6" id="KW-0489">Methyltransferase</keyword>